<dbReference type="Gene3D" id="3.90.1200.10">
    <property type="match status" value="1"/>
</dbReference>
<organism evidence="1 2">
    <name type="scientific">Clostridium moniliforme</name>
    <dbReference type="NCBI Taxonomy" id="39489"/>
    <lineage>
        <taxon>Bacteria</taxon>
        <taxon>Bacillati</taxon>
        <taxon>Bacillota</taxon>
        <taxon>Clostridia</taxon>
        <taxon>Eubacteriales</taxon>
        <taxon>Clostridiaceae</taxon>
        <taxon>Clostridium</taxon>
    </lineage>
</organism>
<keyword evidence="2" id="KW-1185">Reference proteome</keyword>
<dbReference type="EMBL" id="JAGGJZ010000009">
    <property type="protein sequence ID" value="MBP1890664.1"/>
    <property type="molecule type" value="Genomic_DNA"/>
</dbReference>
<evidence type="ECO:0008006" key="3">
    <source>
        <dbReference type="Google" id="ProtNLM"/>
    </source>
</evidence>
<dbReference type="Proteomes" id="UP000783390">
    <property type="component" value="Unassembled WGS sequence"/>
</dbReference>
<comment type="caution">
    <text evidence="1">The sequence shown here is derived from an EMBL/GenBank/DDBJ whole genome shotgun (WGS) entry which is preliminary data.</text>
</comment>
<evidence type="ECO:0000313" key="1">
    <source>
        <dbReference type="EMBL" id="MBP1890664.1"/>
    </source>
</evidence>
<dbReference type="RefSeq" id="WP_209797584.1">
    <property type="nucleotide sequence ID" value="NZ_JAGGJZ010000009.1"/>
</dbReference>
<protein>
    <recommendedName>
        <fullName evidence="3">Spore coat protein</fullName>
    </recommendedName>
</protein>
<evidence type="ECO:0000313" key="2">
    <source>
        <dbReference type="Proteomes" id="UP000783390"/>
    </source>
</evidence>
<name>A0ABS4F328_9CLOT</name>
<accession>A0ABS4F328</accession>
<reference evidence="1 2" key="1">
    <citation type="submission" date="2021-03" db="EMBL/GenBank/DDBJ databases">
        <title>Genomic Encyclopedia of Type Strains, Phase IV (KMG-IV): sequencing the most valuable type-strain genomes for metagenomic binning, comparative biology and taxonomic classification.</title>
        <authorList>
            <person name="Goeker M."/>
        </authorList>
    </citation>
    <scope>NUCLEOTIDE SEQUENCE [LARGE SCALE GENOMIC DNA]</scope>
    <source>
        <strain evidence="1 2">DSM 3984</strain>
    </source>
</reference>
<proteinExistence type="predicted"/>
<sequence>MFIIGEYFKVKKSDSNVLNHIEAIKSIQNILMGYHSVEKNSILSEIGKRVDRIFVMTKKLETLFKEKNYYEKRILEEAKKALEELEKINYIDIYKRGMERYEICIDKVDESNLRIMDNIEIGKIKKFNFNIIEEDFINYLFKLKKGCSKELIKEYSIEYVSKLKLRKTSLDYINLIINIPQESLKYWYKNRYEWDVFRSNLKNIAEKELGF</sequence>
<gene>
    <name evidence="1" type="ORF">J2Z53_002273</name>
</gene>